<keyword evidence="2" id="KW-1185">Reference proteome</keyword>
<dbReference type="KEGG" id="tad:TRIADDRAFT_57797"/>
<dbReference type="HOGENOM" id="CLU_1498199_0_0_1"/>
<name>B3S1E1_TRIAD</name>
<protein>
    <submittedName>
        <fullName evidence="1">Uncharacterized protein</fullName>
    </submittedName>
</protein>
<sequence>MAAYRHFIPLSYRLRPRLTPYSSINTLIYNSKVLQALTPTVVMESKHAELLNDYILDLHLLPVDDKDARDFKNARKAGEDAADYVIEHCRKYLPLREMKPYNTNLLSKRSRNRIGFNVFGLKRCIRDGDVYKARKIYRGITRKGREIPLAAQNELLELYALKGIGVTNKAPDFVSVMVGH</sequence>
<dbReference type="GeneID" id="6755435"/>
<evidence type="ECO:0000313" key="2">
    <source>
        <dbReference type="Proteomes" id="UP000009022"/>
    </source>
</evidence>
<reference evidence="1 2" key="1">
    <citation type="journal article" date="2008" name="Nature">
        <title>The Trichoplax genome and the nature of placozoans.</title>
        <authorList>
            <person name="Srivastava M."/>
            <person name="Begovic E."/>
            <person name="Chapman J."/>
            <person name="Putnam N.H."/>
            <person name="Hellsten U."/>
            <person name="Kawashima T."/>
            <person name="Kuo A."/>
            <person name="Mitros T."/>
            <person name="Salamov A."/>
            <person name="Carpenter M.L."/>
            <person name="Signorovitch A.Y."/>
            <person name="Moreno M.A."/>
            <person name="Kamm K."/>
            <person name="Grimwood J."/>
            <person name="Schmutz J."/>
            <person name="Shapiro H."/>
            <person name="Grigoriev I.V."/>
            <person name="Buss L.W."/>
            <person name="Schierwater B."/>
            <person name="Dellaporta S.L."/>
            <person name="Rokhsar D.S."/>
        </authorList>
    </citation>
    <scope>NUCLEOTIDE SEQUENCE [LARGE SCALE GENOMIC DNA]</scope>
    <source>
        <strain evidence="1 2">Grell-BS-1999</strain>
    </source>
</reference>
<dbReference type="InterPro" id="IPR055063">
    <property type="entry name" value="Rib_mS39_PPR"/>
</dbReference>
<organism evidence="1 2">
    <name type="scientific">Trichoplax adhaerens</name>
    <name type="common">Trichoplax reptans</name>
    <dbReference type="NCBI Taxonomy" id="10228"/>
    <lineage>
        <taxon>Eukaryota</taxon>
        <taxon>Metazoa</taxon>
        <taxon>Placozoa</taxon>
        <taxon>Uniplacotomia</taxon>
        <taxon>Trichoplacea</taxon>
        <taxon>Trichoplacidae</taxon>
        <taxon>Trichoplax</taxon>
    </lineage>
</organism>
<accession>B3S1E1</accession>
<dbReference type="CTD" id="6755435"/>
<dbReference type="Pfam" id="PF22330">
    <property type="entry name" value="Rib_mS39_PPR"/>
    <property type="match status" value="1"/>
</dbReference>
<dbReference type="AlphaFoldDB" id="B3S1E1"/>
<dbReference type="RefSeq" id="XP_002114222.1">
    <property type="nucleotide sequence ID" value="XM_002114186.1"/>
</dbReference>
<dbReference type="InParanoid" id="B3S1E1"/>
<evidence type="ECO:0000313" key="1">
    <source>
        <dbReference type="EMBL" id="EDV23312.1"/>
    </source>
</evidence>
<dbReference type="Proteomes" id="UP000009022">
    <property type="component" value="Unassembled WGS sequence"/>
</dbReference>
<dbReference type="EMBL" id="DS985247">
    <property type="protein sequence ID" value="EDV23312.1"/>
    <property type="molecule type" value="Genomic_DNA"/>
</dbReference>
<gene>
    <name evidence="1" type="ORF">TRIADDRAFT_57797</name>
</gene>
<proteinExistence type="predicted"/>